<feature type="transmembrane region" description="Helical" evidence="7">
    <location>
        <begin position="365"/>
        <end position="384"/>
    </location>
</feature>
<protein>
    <submittedName>
        <fullName evidence="8">Putative PurR-regulated permease PerM</fullName>
    </submittedName>
</protein>
<dbReference type="EMBL" id="QJTC01000012">
    <property type="protein sequence ID" value="PYE77761.1"/>
    <property type="molecule type" value="Genomic_DNA"/>
</dbReference>
<comment type="similarity">
    <text evidence="2">Belongs to the autoinducer-2 exporter (AI-2E) (TC 2.A.86) family.</text>
</comment>
<gene>
    <name evidence="8" type="ORF">DFQ15_11211</name>
</gene>
<evidence type="ECO:0000256" key="5">
    <source>
        <dbReference type="ARBA" id="ARBA00023136"/>
    </source>
</evidence>
<evidence type="ECO:0000256" key="6">
    <source>
        <dbReference type="SAM" id="MobiDB-lite"/>
    </source>
</evidence>
<dbReference type="Proteomes" id="UP000247540">
    <property type="component" value="Unassembled WGS sequence"/>
</dbReference>
<evidence type="ECO:0000256" key="4">
    <source>
        <dbReference type="ARBA" id="ARBA00022989"/>
    </source>
</evidence>
<accession>A0A318SKK0</accession>
<evidence type="ECO:0000313" key="9">
    <source>
        <dbReference type="Proteomes" id="UP000247540"/>
    </source>
</evidence>
<reference evidence="8 9" key="1">
    <citation type="submission" date="2018-06" db="EMBL/GenBank/DDBJ databases">
        <title>Genomic Encyclopedia of Type Strains, Phase III (KMG-III): the genomes of soil and plant-associated and newly described type strains.</title>
        <authorList>
            <person name="Whitman W."/>
        </authorList>
    </citation>
    <scope>NUCLEOTIDE SEQUENCE [LARGE SCALE GENOMIC DNA]</scope>
    <source>
        <strain evidence="8 9">CECT 7646</strain>
    </source>
</reference>
<evidence type="ECO:0000256" key="7">
    <source>
        <dbReference type="SAM" id="Phobius"/>
    </source>
</evidence>
<keyword evidence="9" id="KW-1185">Reference proteome</keyword>
<evidence type="ECO:0000256" key="2">
    <source>
        <dbReference type="ARBA" id="ARBA00009773"/>
    </source>
</evidence>
<dbReference type="GO" id="GO:0016020">
    <property type="term" value="C:membrane"/>
    <property type="evidence" value="ECO:0007669"/>
    <property type="project" value="UniProtKB-SubCell"/>
</dbReference>
<feature type="transmembrane region" description="Helical" evidence="7">
    <location>
        <begin position="266"/>
        <end position="288"/>
    </location>
</feature>
<keyword evidence="5 7" id="KW-0472">Membrane</keyword>
<dbReference type="Pfam" id="PF01594">
    <property type="entry name" value="AI-2E_transport"/>
    <property type="match status" value="1"/>
</dbReference>
<name>A0A318SKK0_9BURK</name>
<dbReference type="PANTHER" id="PTHR21716:SF16">
    <property type="entry name" value="BLL1467 PROTEIN"/>
    <property type="match status" value="1"/>
</dbReference>
<feature type="transmembrane region" description="Helical" evidence="7">
    <location>
        <begin position="107"/>
        <end position="128"/>
    </location>
</feature>
<evidence type="ECO:0000256" key="1">
    <source>
        <dbReference type="ARBA" id="ARBA00004141"/>
    </source>
</evidence>
<evidence type="ECO:0000313" key="8">
    <source>
        <dbReference type="EMBL" id="PYE77761.1"/>
    </source>
</evidence>
<comment type="caution">
    <text evidence="8">The sequence shown here is derived from an EMBL/GenBank/DDBJ whole genome shotgun (WGS) entry which is preliminary data.</text>
</comment>
<dbReference type="InterPro" id="IPR002549">
    <property type="entry name" value="AI-2E-like"/>
</dbReference>
<feature type="compositionally biased region" description="Pro residues" evidence="6">
    <location>
        <begin position="1"/>
        <end position="12"/>
    </location>
</feature>
<feature type="transmembrane region" description="Helical" evidence="7">
    <location>
        <begin position="53"/>
        <end position="72"/>
    </location>
</feature>
<organism evidence="8 9">
    <name type="scientific">Xylophilus ampelinus</name>
    <dbReference type="NCBI Taxonomy" id="54067"/>
    <lineage>
        <taxon>Bacteria</taxon>
        <taxon>Pseudomonadati</taxon>
        <taxon>Pseudomonadota</taxon>
        <taxon>Betaproteobacteria</taxon>
        <taxon>Burkholderiales</taxon>
        <taxon>Xylophilus</taxon>
    </lineage>
</organism>
<feature type="transmembrane region" description="Helical" evidence="7">
    <location>
        <begin position="78"/>
        <end position="100"/>
    </location>
</feature>
<dbReference type="OrthoDB" id="8566218at2"/>
<dbReference type="AlphaFoldDB" id="A0A318SKK0"/>
<keyword evidence="3 7" id="KW-0812">Transmembrane</keyword>
<feature type="transmembrane region" description="Helical" evidence="7">
    <location>
        <begin position="321"/>
        <end position="345"/>
    </location>
</feature>
<proteinExistence type="inferred from homology"/>
<dbReference type="GO" id="GO:0055085">
    <property type="term" value="P:transmembrane transport"/>
    <property type="evidence" value="ECO:0007669"/>
    <property type="project" value="TreeGrafter"/>
</dbReference>
<comment type="subcellular location">
    <subcellularLocation>
        <location evidence="1">Membrane</location>
        <topology evidence="1">Multi-pass membrane protein</topology>
    </subcellularLocation>
</comment>
<dbReference type="RefSeq" id="WP_110465711.1">
    <property type="nucleotide sequence ID" value="NZ_JAMOFZ010000012.1"/>
</dbReference>
<dbReference type="PANTHER" id="PTHR21716">
    <property type="entry name" value="TRANSMEMBRANE PROTEIN"/>
    <property type="match status" value="1"/>
</dbReference>
<evidence type="ECO:0000256" key="3">
    <source>
        <dbReference type="ARBA" id="ARBA00022692"/>
    </source>
</evidence>
<keyword evidence="4 7" id="KW-1133">Transmembrane helix</keyword>
<feature type="region of interest" description="Disordered" evidence="6">
    <location>
        <begin position="1"/>
        <end position="23"/>
    </location>
</feature>
<feature type="transmembrane region" description="Helical" evidence="7">
    <location>
        <begin position="202"/>
        <end position="230"/>
    </location>
</feature>
<sequence>MQQPPPSPPPADGPDAVPGSPVDVVTPAPNTRLIELPPGADPDQPRVLLQMPVDVRSISLVVLAVLASIVVLRWAGAVFVPLLLALMLTYALAPVVEWFWRRQVPRVLTTTVLLLTIVGSIGSTAYWLSDDAAELFNDLPVAARKVRDTLRAHSQHGPGVLDTVQNAATQIEQATRSQAAPLSARGVTRVLIERPPFNIRDYLWSGTVGLMGFAGQMMVVLFLTFFALCAGDTFRRKLVKITGPSLSRKKITVQLLDEITGQIERYLLVQLLMSLVVGVATWLVYWALGIEYSAVWGVVAGLLNFVPYIGSLAVTGGSALVAFLQFGTVDMALVAGGASLAIHTISGNLVTPWLTSRASSMNPVVVFASVLAWGWLWGIWGLLLGMPIMMVIKAVCDRVEDLKPIGELMGK</sequence>